<organism evidence="2 3">
    <name type="scientific">Sphaerosporella brunnea</name>
    <dbReference type="NCBI Taxonomy" id="1250544"/>
    <lineage>
        <taxon>Eukaryota</taxon>
        <taxon>Fungi</taxon>
        <taxon>Dikarya</taxon>
        <taxon>Ascomycota</taxon>
        <taxon>Pezizomycotina</taxon>
        <taxon>Pezizomycetes</taxon>
        <taxon>Pezizales</taxon>
        <taxon>Pyronemataceae</taxon>
        <taxon>Sphaerosporella</taxon>
    </lineage>
</organism>
<evidence type="ECO:0000313" key="2">
    <source>
        <dbReference type="EMBL" id="KAA8912579.1"/>
    </source>
</evidence>
<proteinExistence type="predicted"/>
<accession>A0A5J5F775</accession>
<dbReference type="Proteomes" id="UP000326924">
    <property type="component" value="Unassembled WGS sequence"/>
</dbReference>
<evidence type="ECO:0000313" key="3">
    <source>
        <dbReference type="Proteomes" id="UP000326924"/>
    </source>
</evidence>
<comment type="caution">
    <text evidence="2">The sequence shown here is derived from an EMBL/GenBank/DDBJ whole genome shotgun (WGS) entry which is preliminary data.</text>
</comment>
<gene>
    <name evidence="2" type="ORF">FN846DRAFT_916649</name>
</gene>
<dbReference type="AlphaFoldDB" id="A0A5J5F775"/>
<protein>
    <submittedName>
        <fullName evidence="2">Uncharacterized protein</fullName>
    </submittedName>
</protein>
<sequence length="361" mass="40156">MKVRAQGELIENIPWNPSSAVVLLTSWLNLKSLDDWELHGINKNESTNSWDADDGQRDVEDAFRSEDEDEDAGKSERQAEDSAARQSEARTWVVKVEDNGSLQKALQPEKASAELPFATVFVHVENSMAAEVSLLIFCTGIGDDLIDRCIIRQLTKVCILEPLNKSRNLVLIKSRNLGLIKSRNLGLNKSRNLGTVRRRGPHNGWDIASTPAWSNQGASLGDAEQAQEPVHPEARGPDNALGAHFRLLRFLNRGWHWTTGLPIDRPVRLWARSEPVSNQRAFQIEARLDQAFWTEIQVPTSAGWAALYAGAHRAHQAPEASTILSTNTNTQSVSAYRKPTRDAEMRPPHEYVLGDHGIATA</sequence>
<feature type="compositionally biased region" description="Basic and acidic residues" evidence="1">
    <location>
        <begin position="72"/>
        <end position="83"/>
    </location>
</feature>
<dbReference type="EMBL" id="VXIS01000022">
    <property type="protein sequence ID" value="KAA8912579.1"/>
    <property type="molecule type" value="Genomic_DNA"/>
</dbReference>
<keyword evidence="3" id="KW-1185">Reference proteome</keyword>
<evidence type="ECO:0000256" key="1">
    <source>
        <dbReference type="SAM" id="MobiDB-lite"/>
    </source>
</evidence>
<feature type="region of interest" description="Disordered" evidence="1">
    <location>
        <begin position="61"/>
        <end position="86"/>
    </location>
</feature>
<dbReference type="InParanoid" id="A0A5J5F775"/>
<name>A0A5J5F775_9PEZI</name>
<reference evidence="2 3" key="1">
    <citation type="submission" date="2019-09" db="EMBL/GenBank/DDBJ databases">
        <title>Draft genome of the ectomycorrhizal ascomycete Sphaerosporella brunnea.</title>
        <authorList>
            <consortium name="DOE Joint Genome Institute"/>
            <person name="Benucci G.M."/>
            <person name="Marozzi G."/>
            <person name="Antonielli L."/>
            <person name="Sanchez S."/>
            <person name="Marco P."/>
            <person name="Wang X."/>
            <person name="Falini L.B."/>
            <person name="Barry K."/>
            <person name="Haridas S."/>
            <person name="Lipzen A."/>
            <person name="Labutti K."/>
            <person name="Grigoriev I.V."/>
            <person name="Murat C."/>
            <person name="Martin F."/>
            <person name="Albertini E."/>
            <person name="Donnini D."/>
            <person name="Bonito G."/>
        </authorList>
    </citation>
    <scope>NUCLEOTIDE SEQUENCE [LARGE SCALE GENOMIC DNA]</scope>
    <source>
        <strain evidence="2 3">Sb_GMNB300</strain>
    </source>
</reference>